<gene>
    <name evidence="3" type="ORF">ACFOYY_22785</name>
</gene>
<comment type="caution">
    <text evidence="3">The sequence shown here is derived from an EMBL/GenBank/DDBJ whole genome shotgun (WGS) entry which is preliminary data.</text>
</comment>
<reference evidence="4" key="1">
    <citation type="journal article" date="2019" name="Int. J. Syst. Evol. Microbiol.">
        <title>The Global Catalogue of Microorganisms (GCM) 10K type strain sequencing project: providing services to taxonomists for standard genome sequencing and annotation.</title>
        <authorList>
            <consortium name="The Broad Institute Genomics Platform"/>
            <consortium name="The Broad Institute Genome Sequencing Center for Infectious Disease"/>
            <person name="Wu L."/>
            <person name="Ma J."/>
        </authorList>
    </citation>
    <scope>NUCLEOTIDE SEQUENCE [LARGE SCALE GENOMIC DNA]</scope>
    <source>
        <strain evidence="4">TBRC 7912</strain>
    </source>
</reference>
<dbReference type="PANTHER" id="PTHR43037">
    <property type="entry name" value="UNNAMED PRODUCT-RELATED"/>
    <property type="match status" value="1"/>
</dbReference>
<dbReference type="PANTHER" id="PTHR43037:SF5">
    <property type="entry name" value="FERULOYL ESTERASE"/>
    <property type="match status" value="1"/>
</dbReference>
<dbReference type="RefSeq" id="WP_386191753.1">
    <property type="nucleotide sequence ID" value="NZ_JBHSBC010000022.1"/>
</dbReference>
<evidence type="ECO:0000256" key="1">
    <source>
        <dbReference type="ARBA" id="ARBA00022729"/>
    </source>
</evidence>
<organism evidence="3 4">
    <name type="scientific">Streptosporangium jomthongense</name>
    <dbReference type="NCBI Taxonomy" id="1193683"/>
    <lineage>
        <taxon>Bacteria</taxon>
        <taxon>Bacillati</taxon>
        <taxon>Actinomycetota</taxon>
        <taxon>Actinomycetes</taxon>
        <taxon>Streptosporangiales</taxon>
        <taxon>Streptosporangiaceae</taxon>
        <taxon>Streptosporangium</taxon>
    </lineage>
</organism>
<keyword evidence="2" id="KW-0378">Hydrolase</keyword>
<accession>A0ABV8F2T0</accession>
<dbReference type="Proteomes" id="UP001595698">
    <property type="component" value="Unassembled WGS sequence"/>
</dbReference>
<dbReference type="InterPro" id="IPR050955">
    <property type="entry name" value="Plant_Biomass_Hydrol_Est"/>
</dbReference>
<keyword evidence="4" id="KW-1185">Reference proteome</keyword>
<name>A0ABV8F2T0_9ACTN</name>
<evidence type="ECO:0008006" key="5">
    <source>
        <dbReference type="Google" id="ProtNLM"/>
    </source>
</evidence>
<dbReference type="EMBL" id="JBHSBC010000022">
    <property type="protein sequence ID" value="MFC3982979.1"/>
    <property type="molecule type" value="Genomic_DNA"/>
</dbReference>
<evidence type="ECO:0000256" key="2">
    <source>
        <dbReference type="ARBA" id="ARBA00022801"/>
    </source>
</evidence>
<proteinExistence type="predicted"/>
<protein>
    <recommendedName>
        <fullName evidence="5">Alpha/beta hydrolase</fullName>
    </recommendedName>
</protein>
<sequence length="281" mass="31135">MHRPRALSIYDIGRTPMYASQYDQRFSYCLHVPDDYSADSGKVYSLAVLVHGTERDVQTYRDSFADFSEANDCVVLVPLFPVGIPDPGEFDGYKYLRHGDIRFDLILLAMVEEVTGTYRVDSRRFLLFGFSGGGHFAHRFLYLHPERVRAVTIGAPGAVTLLDESLPWPAGIDGTLETLGRRVDPSALRETAVHLLIGAEDTQTRAIRVGAGHPAWIPGVNDEGVPRTGRMLALKHSLERHGLAVRYDVVPGVGHHGPSLFGRVKNFFTHVLTADARAPSR</sequence>
<dbReference type="InterPro" id="IPR029058">
    <property type="entry name" value="AB_hydrolase_fold"/>
</dbReference>
<keyword evidence="1" id="KW-0732">Signal</keyword>
<dbReference type="Gene3D" id="3.40.50.1820">
    <property type="entry name" value="alpha/beta hydrolase"/>
    <property type="match status" value="1"/>
</dbReference>
<dbReference type="SUPFAM" id="SSF53474">
    <property type="entry name" value="alpha/beta-Hydrolases"/>
    <property type="match status" value="1"/>
</dbReference>
<evidence type="ECO:0000313" key="4">
    <source>
        <dbReference type="Proteomes" id="UP001595698"/>
    </source>
</evidence>
<evidence type="ECO:0000313" key="3">
    <source>
        <dbReference type="EMBL" id="MFC3982979.1"/>
    </source>
</evidence>